<dbReference type="GO" id="GO:0005524">
    <property type="term" value="F:ATP binding"/>
    <property type="evidence" value="ECO:0007669"/>
    <property type="project" value="InterPro"/>
</dbReference>
<dbReference type="SMART" id="SM00513">
    <property type="entry name" value="SAP"/>
    <property type="match status" value="1"/>
</dbReference>
<evidence type="ECO:0000256" key="2">
    <source>
        <dbReference type="SAM" id="SignalP"/>
    </source>
</evidence>
<feature type="domain" description="SAP" evidence="3">
    <location>
        <begin position="614"/>
        <end position="647"/>
    </location>
</feature>
<feature type="region of interest" description="Disordered" evidence="1">
    <location>
        <begin position="397"/>
        <end position="418"/>
    </location>
</feature>
<dbReference type="SUPFAM" id="SSF47323">
    <property type="entry name" value="Anticodon-binding domain of a subclass of class I aminoacyl-tRNA synthetases"/>
    <property type="match status" value="6"/>
</dbReference>
<keyword evidence="5" id="KW-1185">Reference proteome</keyword>
<dbReference type="InterPro" id="IPR056411">
    <property type="entry name" value="CysS_C"/>
</dbReference>
<feature type="signal peptide" evidence="2">
    <location>
        <begin position="1"/>
        <end position="19"/>
    </location>
</feature>
<feature type="region of interest" description="Disordered" evidence="1">
    <location>
        <begin position="60"/>
        <end position="81"/>
    </location>
</feature>
<dbReference type="AlphaFoldDB" id="A0AAD2FE92"/>
<dbReference type="GO" id="GO:0006418">
    <property type="term" value="P:tRNA aminoacylation for protein translation"/>
    <property type="evidence" value="ECO:0007669"/>
    <property type="project" value="InterPro"/>
</dbReference>
<protein>
    <recommendedName>
        <fullName evidence="3">SAP domain-containing protein</fullName>
    </recommendedName>
</protein>
<feature type="compositionally biased region" description="Low complexity" evidence="1">
    <location>
        <begin position="63"/>
        <end position="78"/>
    </location>
</feature>
<dbReference type="Pfam" id="PF02037">
    <property type="entry name" value="SAP"/>
    <property type="match status" value="1"/>
</dbReference>
<proteinExistence type="predicted"/>
<dbReference type="Pfam" id="PF23493">
    <property type="entry name" value="CysS_C"/>
    <property type="match status" value="2"/>
</dbReference>
<dbReference type="SUPFAM" id="SSF68906">
    <property type="entry name" value="SAP domain"/>
    <property type="match status" value="1"/>
</dbReference>
<evidence type="ECO:0000259" key="3">
    <source>
        <dbReference type="PROSITE" id="PS50800"/>
    </source>
</evidence>
<evidence type="ECO:0000313" key="5">
    <source>
        <dbReference type="Proteomes" id="UP001295423"/>
    </source>
</evidence>
<dbReference type="GO" id="GO:0004812">
    <property type="term" value="F:aminoacyl-tRNA ligase activity"/>
    <property type="evidence" value="ECO:0007669"/>
    <property type="project" value="InterPro"/>
</dbReference>
<dbReference type="InterPro" id="IPR003034">
    <property type="entry name" value="SAP_dom"/>
</dbReference>
<gene>
    <name evidence="4" type="ORF">CYCCA115_LOCUS4200</name>
</gene>
<keyword evidence="2" id="KW-0732">Signal</keyword>
<sequence>MKLLVSSLLLVSLVDVSRAFTPICAKHWASTKDTTILLPHATETDDDWYADFNPDEYKDLNAGYSSSPSPSRSSYSSSSGGGGYVDHDYHRDIAADNSDVDLDTVNTLIAERLQLRKTGRFEEADAMRDQLLEEHGVTVRDKEGTWRSGCSSRRGGGGGGGRGRGSERGGDRGGGRRPPQDFGPNGHDYNLAADAGPNASTLSEPEIHQMLAERLECKLNRDYRNADRIQEDLRNAGVVVNDREKMWRSDGLLFQDNSVRRYNQSRESAPTEDSEEIQSLINQRSKAKAQRNYNEADEIRDTLLNEFDVTIDDRRAEWSVGGAFGMVTERVNNRNRGFERAPGCPPTENDAQIAQMLEERDAARSDRDFDTADNIKEELKMMDVYIDDRKKQWSIGGAEAKKSDSYHRRGGGSLTESEEAEITNLLAKRFVNKKNRQFKSADAIRDQLKEQYNVQIDDRNFEWHVVTDGFTMSPSSAPVSEETQEIIDGLVAERALAKLNKDYDTADSIRDLLMSEHNVSVDDRVKEWQVISSYESESQDEIRAVAVNVEADVETDSSIDSIEEIQGELQEELQAELQEELQEELEEDDDEEDEEEEEPEEAVASAATESMEDLKKLTIPMLKDKLRELELPVGGKKAELIERILGE</sequence>
<dbReference type="EMBL" id="CAKOGP040000402">
    <property type="protein sequence ID" value="CAJ1934864.1"/>
    <property type="molecule type" value="Genomic_DNA"/>
</dbReference>
<name>A0AAD2FE92_9STRA</name>
<feature type="compositionally biased region" description="Acidic residues" evidence="1">
    <location>
        <begin position="577"/>
        <end position="601"/>
    </location>
</feature>
<feature type="compositionally biased region" description="Basic and acidic residues" evidence="1">
    <location>
        <begin position="135"/>
        <end position="145"/>
    </location>
</feature>
<dbReference type="Proteomes" id="UP001295423">
    <property type="component" value="Unassembled WGS sequence"/>
</dbReference>
<dbReference type="Gene3D" id="1.10.720.30">
    <property type="entry name" value="SAP domain"/>
    <property type="match status" value="1"/>
</dbReference>
<comment type="caution">
    <text evidence="4">The sequence shown here is derived from an EMBL/GenBank/DDBJ whole genome shotgun (WGS) entry which is preliminary data.</text>
</comment>
<accession>A0AAD2FE92</accession>
<feature type="region of interest" description="Disordered" evidence="1">
    <location>
        <begin position="577"/>
        <end position="613"/>
    </location>
</feature>
<feature type="region of interest" description="Disordered" evidence="1">
    <location>
        <begin position="135"/>
        <end position="201"/>
    </location>
</feature>
<organism evidence="4 5">
    <name type="scientific">Cylindrotheca closterium</name>
    <dbReference type="NCBI Taxonomy" id="2856"/>
    <lineage>
        <taxon>Eukaryota</taxon>
        <taxon>Sar</taxon>
        <taxon>Stramenopiles</taxon>
        <taxon>Ochrophyta</taxon>
        <taxon>Bacillariophyta</taxon>
        <taxon>Bacillariophyceae</taxon>
        <taxon>Bacillariophycidae</taxon>
        <taxon>Bacillariales</taxon>
        <taxon>Bacillariaceae</taxon>
        <taxon>Cylindrotheca</taxon>
    </lineage>
</organism>
<feature type="compositionally biased region" description="Basic and acidic residues" evidence="1">
    <location>
        <begin position="164"/>
        <end position="174"/>
    </location>
</feature>
<dbReference type="InterPro" id="IPR009080">
    <property type="entry name" value="tRNAsynth_Ia_anticodon-bd"/>
</dbReference>
<dbReference type="PROSITE" id="PS50800">
    <property type="entry name" value="SAP"/>
    <property type="match status" value="1"/>
</dbReference>
<dbReference type="InterPro" id="IPR036361">
    <property type="entry name" value="SAP_dom_sf"/>
</dbReference>
<evidence type="ECO:0000313" key="4">
    <source>
        <dbReference type="EMBL" id="CAJ1934864.1"/>
    </source>
</evidence>
<evidence type="ECO:0000256" key="1">
    <source>
        <dbReference type="SAM" id="MobiDB-lite"/>
    </source>
</evidence>
<dbReference type="Gene3D" id="1.20.120.1910">
    <property type="entry name" value="Cysteine-tRNA ligase, C-terminal anti-codon recognition domain"/>
    <property type="match status" value="6"/>
</dbReference>
<reference evidence="4" key="1">
    <citation type="submission" date="2023-08" db="EMBL/GenBank/DDBJ databases">
        <authorList>
            <person name="Audoor S."/>
            <person name="Bilcke G."/>
        </authorList>
    </citation>
    <scope>NUCLEOTIDE SEQUENCE</scope>
</reference>
<feature type="compositionally biased region" description="Gly residues" evidence="1">
    <location>
        <begin position="154"/>
        <end position="163"/>
    </location>
</feature>
<feature type="chain" id="PRO_5042177538" description="SAP domain-containing protein" evidence="2">
    <location>
        <begin position="20"/>
        <end position="647"/>
    </location>
</feature>